<evidence type="ECO:0000313" key="2">
    <source>
        <dbReference type="EMBL" id="KAF9667413.1"/>
    </source>
</evidence>
<organism evidence="2 3">
    <name type="scientific">Salix dunnii</name>
    <dbReference type="NCBI Taxonomy" id="1413687"/>
    <lineage>
        <taxon>Eukaryota</taxon>
        <taxon>Viridiplantae</taxon>
        <taxon>Streptophyta</taxon>
        <taxon>Embryophyta</taxon>
        <taxon>Tracheophyta</taxon>
        <taxon>Spermatophyta</taxon>
        <taxon>Magnoliopsida</taxon>
        <taxon>eudicotyledons</taxon>
        <taxon>Gunneridae</taxon>
        <taxon>Pentapetalae</taxon>
        <taxon>rosids</taxon>
        <taxon>fabids</taxon>
        <taxon>Malpighiales</taxon>
        <taxon>Salicaceae</taxon>
        <taxon>Saliceae</taxon>
        <taxon>Salix</taxon>
    </lineage>
</organism>
<dbReference type="Proteomes" id="UP000657918">
    <property type="component" value="Unassembled WGS sequence"/>
</dbReference>
<feature type="transmembrane region" description="Helical" evidence="1">
    <location>
        <begin position="57"/>
        <end position="80"/>
    </location>
</feature>
<protein>
    <submittedName>
        <fullName evidence="2">Uncharacterized protein</fullName>
    </submittedName>
</protein>
<keyword evidence="1" id="KW-0812">Transmembrane</keyword>
<evidence type="ECO:0000313" key="3">
    <source>
        <dbReference type="Proteomes" id="UP000657918"/>
    </source>
</evidence>
<sequence length="104" mass="11127">MRLPEGKWKKPENLKTHTHGSSYLALLLSIPHSFLINSDMETTLPFAPDSAAGNHSAVAKVGGVAGVILVLILAIIYLILRRGRCSMNCDVGVNEASRSGAEEV</sequence>
<keyword evidence="1" id="KW-1133">Transmembrane helix</keyword>
<keyword evidence="1" id="KW-0472">Membrane</keyword>
<name>A0A835JEQ0_9ROSI</name>
<comment type="caution">
    <text evidence="2">The sequence shown here is derived from an EMBL/GenBank/DDBJ whole genome shotgun (WGS) entry which is preliminary data.</text>
</comment>
<dbReference type="EMBL" id="JADGMS010000015">
    <property type="protein sequence ID" value="KAF9667413.1"/>
    <property type="molecule type" value="Genomic_DNA"/>
</dbReference>
<feature type="transmembrane region" description="Helical" evidence="1">
    <location>
        <begin position="20"/>
        <end position="37"/>
    </location>
</feature>
<keyword evidence="3" id="KW-1185">Reference proteome</keyword>
<reference evidence="2 3" key="1">
    <citation type="submission" date="2020-10" db="EMBL/GenBank/DDBJ databases">
        <title>Plant Genome Project.</title>
        <authorList>
            <person name="Zhang R.-G."/>
        </authorList>
    </citation>
    <scope>NUCLEOTIDE SEQUENCE [LARGE SCALE GENOMIC DNA]</scope>
    <source>
        <strain evidence="2">FAFU-HL-1</strain>
        <tissue evidence="2">Leaf</tissue>
    </source>
</reference>
<evidence type="ECO:0000256" key="1">
    <source>
        <dbReference type="SAM" id="Phobius"/>
    </source>
</evidence>
<dbReference type="AlphaFoldDB" id="A0A835JEQ0"/>
<proteinExistence type="predicted"/>
<gene>
    <name evidence="2" type="ORF">SADUNF_Sadunf15G0020400</name>
</gene>
<accession>A0A835JEQ0</accession>